<organism evidence="3 4">
    <name type="scientific">Neurospora intermedia</name>
    <dbReference type="NCBI Taxonomy" id="5142"/>
    <lineage>
        <taxon>Eukaryota</taxon>
        <taxon>Fungi</taxon>
        <taxon>Dikarya</taxon>
        <taxon>Ascomycota</taxon>
        <taxon>Pezizomycotina</taxon>
        <taxon>Sordariomycetes</taxon>
        <taxon>Sordariomycetidae</taxon>
        <taxon>Sordariales</taxon>
        <taxon>Sordariaceae</taxon>
        <taxon>Neurospora</taxon>
    </lineage>
</organism>
<feature type="compositionally biased region" description="Low complexity" evidence="1">
    <location>
        <begin position="24"/>
        <end position="36"/>
    </location>
</feature>
<evidence type="ECO:0000313" key="3">
    <source>
        <dbReference type="EMBL" id="KAL0468606.1"/>
    </source>
</evidence>
<sequence length="151" mass="16203">MKLTHLSPLAVWAIITNLTTAAPTTTTTTTTSSNPNDPSKFTPEQAISTFHNSRHKSSSISKREVRCDIIPGDFRMWTSHGRVVIPEAGTNLCIRGTGKLRAWASGNGDQRTTKGAIAKAATRILDTCSKDGWVVGTDSVEGTSISLVFSK</sequence>
<evidence type="ECO:0008006" key="5">
    <source>
        <dbReference type="Google" id="ProtNLM"/>
    </source>
</evidence>
<accession>A0ABR3DA29</accession>
<evidence type="ECO:0000313" key="4">
    <source>
        <dbReference type="Proteomes" id="UP001451303"/>
    </source>
</evidence>
<keyword evidence="4" id="KW-1185">Reference proteome</keyword>
<feature type="chain" id="PRO_5045286722" description="Ecp2 effector protein domain-containing protein" evidence="2">
    <location>
        <begin position="22"/>
        <end position="151"/>
    </location>
</feature>
<proteinExistence type="predicted"/>
<keyword evidence="2" id="KW-0732">Signal</keyword>
<dbReference type="Proteomes" id="UP001451303">
    <property type="component" value="Unassembled WGS sequence"/>
</dbReference>
<reference evidence="3 4" key="1">
    <citation type="submission" date="2023-09" db="EMBL/GenBank/DDBJ databases">
        <title>Multi-omics analysis of a traditional fermented food reveals byproduct-associated fungal strains for waste-to-food upcycling.</title>
        <authorList>
            <consortium name="Lawrence Berkeley National Laboratory"/>
            <person name="Rekdal V.M."/>
            <person name="Villalobos-Escobedo J.M."/>
            <person name="Rodriguez-Valeron N."/>
            <person name="Garcia M.O."/>
            <person name="Vasquez D.P."/>
            <person name="Damayanti I."/>
            <person name="Sorensen P.M."/>
            <person name="Baidoo E.E."/>
            <person name="De Carvalho A.C."/>
            <person name="Riley R."/>
            <person name="Lipzen A."/>
            <person name="He G."/>
            <person name="Yan M."/>
            <person name="Haridas S."/>
            <person name="Daum C."/>
            <person name="Yoshinaga Y."/>
            <person name="Ng V."/>
            <person name="Grigoriev I.V."/>
            <person name="Munk R."/>
            <person name="Nuraida L."/>
            <person name="Wijaya C.H."/>
            <person name="Morales P.-C."/>
            <person name="Keasling J.D."/>
        </authorList>
    </citation>
    <scope>NUCLEOTIDE SEQUENCE [LARGE SCALE GENOMIC DNA]</scope>
    <source>
        <strain evidence="3 4">FGSC 2613</strain>
    </source>
</reference>
<evidence type="ECO:0000256" key="2">
    <source>
        <dbReference type="SAM" id="SignalP"/>
    </source>
</evidence>
<gene>
    <name evidence="3" type="ORF">QR685DRAFT_573864</name>
</gene>
<comment type="caution">
    <text evidence="3">The sequence shown here is derived from an EMBL/GenBank/DDBJ whole genome shotgun (WGS) entry which is preliminary data.</text>
</comment>
<name>A0ABR3DA29_NEUIN</name>
<evidence type="ECO:0000256" key="1">
    <source>
        <dbReference type="SAM" id="MobiDB-lite"/>
    </source>
</evidence>
<protein>
    <recommendedName>
        <fullName evidence="5">Ecp2 effector protein domain-containing protein</fullName>
    </recommendedName>
</protein>
<dbReference type="EMBL" id="JAVLET010000007">
    <property type="protein sequence ID" value="KAL0468606.1"/>
    <property type="molecule type" value="Genomic_DNA"/>
</dbReference>
<feature type="signal peptide" evidence="2">
    <location>
        <begin position="1"/>
        <end position="21"/>
    </location>
</feature>
<feature type="region of interest" description="Disordered" evidence="1">
    <location>
        <begin position="24"/>
        <end position="44"/>
    </location>
</feature>